<keyword evidence="8" id="KW-1185">Reference proteome</keyword>
<keyword evidence="3 5" id="KW-1133">Transmembrane helix</keyword>
<dbReference type="RefSeq" id="WP_267848509.1">
    <property type="nucleotide sequence ID" value="NZ_JAPMXC010000005.1"/>
</dbReference>
<feature type="transmembrane region" description="Helical" evidence="5">
    <location>
        <begin position="40"/>
        <end position="60"/>
    </location>
</feature>
<feature type="transmembrane region" description="Helical" evidence="5">
    <location>
        <begin position="67"/>
        <end position="91"/>
    </location>
</feature>
<name>A0ABT3ZRW4_9BURK</name>
<dbReference type="Proteomes" id="UP001082899">
    <property type="component" value="Unassembled WGS sequence"/>
</dbReference>
<comment type="caution">
    <text evidence="7">The sequence shown here is derived from an EMBL/GenBank/DDBJ whole genome shotgun (WGS) entry which is preliminary data.</text>
</comment>
<keyword evidence="4 5" id="KW-0472">Membrane</keyword>
<evidence type="ECO:0000256" key="4">
    <source>
        <dbReference type="ARBA" id="ARBA00023136"/>
    </source>
</evidence>
<evidence type="ECO:0000256" key="3">
    <source>
        <dbReference type="ARBA" id="ARBA00022989"/>
    </source>
</evidence>
<accession>A0ABT3ZRW4</accession>
<gene>
    <name evidence="7" type="ORF">OVY01_15680</name>
</gene>
<feature type="domain" description="TM2" evidence="6">
    <location>
        <begin position="12"/>
        <end position="54"/>
    </location>
</feature>
<dbReference type="InterPro" id="IPR007829">
    <property type="entry name" value="TM2"/>
</dbReference>
<keyword evidence="2 5" id="KW-0812">Transmembrane</keyword>
<evidence type="ECO:0000256" key="5">
    <source>
        <dbReference type="SAM" id="Phobius"/>
    </source>
</evidence>
<dbReference type="EMBL" id="JAPMXC010000005">
    <property type="protein sequence ID" value="MCY0388623.1"/>
    <property type="molecule type" value="Genomic_DNA"/>
</dbReference>
<evidence type="ECO:0000256" key="1">
    <source>
        <dbReference type="ARBA" id="ARBA00004141"/>
    </source>
</evidence>
<evidence type="ECO:0000256" key="2">
    <source>
        <dbReference type="ARBA" id="ARBA00022692"/>
    </source>
</evidence>
<protein>
    <submittedName>
        <fullName evidence="7">TM2 domain-containing protein</fullName>
    </submittedName>
</protein>
<organism evidence="7 8">
    <name type="scientific">Robbsia betulipollinis</name>
    <dbReference type="NCBI Taxonomy" id="2981849"/>
    <lineage>
        <taxon>Bacteria</taxon>
        <taxon>Pseudomonadati</taxon>
        <taxon>Pseudomonadota</taxon>
        <taxon>Betaproteobacteria</taxon>
        <taxon>Burkholderiales</taxon>
        <taxon>Burkholderiaceae</taxon>
        <taxon>Robbsia</taxon>
    </lineage>
</organism>
<dbReference type="Pfam" id="PF05154">
    <property type="entry name" value="TM2"/>
    <property type="match status" value="1"/>
</dbReference>
<feature type="transmembrane region" description="Helical" evidence="5">
    <location>
        <begin position="116"/>
        <end position="141"/>
    </location>
</feature>
<evidence type="ECO:0000313" key="8">
    <source>
        <dbReference type="Proteomes" id="UP001082899"/>
    </source>
</evidence>
<reference evidence="7" key="1">
    <citation type="submission" date="2022-11" db="EMBL/GenBank/DDBJ databases">
        <title>Robbsia betulipollinis sp. nov., isolated from pollen of birch (Betula pendula).</title>
        <authorList>
            <person name="Shi H."/>
            <person name="Ambika Manirajan B."/>
            <person name="Ratering S."/>
            <person name="Geissler-Plaum R."/>
            <person name="Schnell S."/>
        </authorList>
    </citation>
    <scope>NUCLEOTIDE SEQUENCE</scope>
    <source>
        <strain evidence="7">Bb-Pol-6</strain>
    </source>
</reference>
<sequence length="155" mass="15983">MSAHAAPPAFTSKTLATALAFFLGSLGAHRFYLHGARDVFGWLHLSATALGVVGVERLMASHLQSGGGWLCAAAGYVSVLAACLAAIVYGLRPDAKWDARFNAGSAMHGRHSASGWTVVLLVMAALFVGASVLMGGLAIGIQTYFEAQLGHGGLN</sequence>
<comment type="subcellular location">
    <subcellularLocation>
        <location evidence="1">Membrane</location>
        <topology evidence="1">Multi-pass membrane protein</topology>
    </subcellularLocation>
</comment>
<evidence type="ECO:0000259" key="6">
    <source>
        <dbReference type="Pfam" id="PF05154"/>
    </source>
</evidence>
<proteinExistence type="predicted"/>
<evidence type="ECO:0000313" key="7">
    <source>
        <dbReference type="EMBL" id="MCY0388623.1"/>
    </source>
</evidence>